<evidence type="ECO:0000313" key="1">
    <source>
        <dbReference type="EMBL" id="MEO3691591.1"/>
    </source>
</evidence>
<evidence type="ECO:0000313" key="2">
    <source>
        <dbReference type="Proteomes" id="UP001495147"/>
    </source>
</evidence>
<reference evidence="1 2" key="1">
    <citation type="submission" date="2024-05" db="EMBL/GenBank/DDBJ databases">
        <title>Roseateles sp. DJS-2-20 16S ribosomal RNA gene Genome sequencing and assembly.</title>
        <authorList>
            <person name="Woo H."/>
        </authorList>
    </citation>
    <scope>NUCLEOTIDE SEQUENCE [LARGE SCALE GENOMIC DNA]</scope>
    <source>
        <strain evidence="1 2">DJS-2-20</strain>
    </source>
</reference>
<dbReference type="RefSeq" id="WP_347704409.1">
    <property type="nucleotide sequence ID" value="NZ_JBDPZD010000002.1"/>
</dbReference>
<keyword evidence="2" id="KW-1185">Reference proteome</keyword>
<accession>A0ABV0G1I7</accession>
<gene>
    <name evidence="1" type="ORF">ABDJ85_08935</name>
</gene>
<organism evidence="1 2">
    <name type="scientific">Roseateles paludis</name>
    <dbReference type="NCBI Taxonomy" id="3145238"/>
    <lineage>
        <taxon>Bacteria</taxon>
        <taxon>Pseudomonadati</taxon>
        <taxon>Pseudomonadota</taxon>
        <taxon>Betaproteobacteria</taxon>
        <taxon>Burkholderiales</taxon>
        <taxon>Sphaerotilaceae</taxon>
        <taxon>Roseateles</taxon>
    </lineage>
</organism>
<sequence length="231" mass="24426">MNRTSGQSWGAGLRRRMRGFVALVVLGSLASGVAAEVVSYPLSDGSGKSLFNLPKFDASLGTLKEVTLEARFNWGSTVESRPRCPDGADACDSLVQATSKGFVDFELGTIGLHLLSESSLSRNCPITNGYNQCGLFLGVHDADADSATDAETLALFTGPGTFRVFFDGPYVAVTSGLRDARRITGNPYGSWVTVTYAYDAVPTAAVPEPSSLALVALAGALVAWPRRRPRA</sequence>
<proteinExistence type="predicted"/>
<name>A0ABV0G1I7_9BURK</name>
<dbReference type="InterPro" id="IPR013424">
    <property type="entry name" value="Ice-binding_C"/>
</dbReference>
<dbReference type="Proteomes" id="UP001495147">
    <property type="component" value="Unassembled WGS sequence"/>
</dbReference>
<dbReference type="NCBIfam" id="NF033208">
    <property type="entry name" value="choice_anch_E"/>
    <property type="match status" value="1"/>
</dbReference>
<dbReference type="NCBIfam" id="TIGR02595">
    <property type="entry name" value="PEP_CTERM"/>
    <property type="match status" value="1"/>
</dbReference>
<comment type="caution">
    <text evidence="1">The sequence shown here is derived from an EMBL/GenBank/DDBJ whole genome shotgun (WGS) entry which is preliminary data.</text>
</comment>
<dbReference type="EMBL" id="JBDPZD010000002">
    <property type="protein sequence ID" value="MEO3691591.1"/>
    <property type="molecule type" value="Genomic_DNA"/>
</dbReference>
<protein>
    <submittedName>
        <fullName evidence="1">Choice-of-anchor E domain-containing protein</fullName>
    </submittedName>
</protein>